<accession>A0A6S7LU44</accession>
<proteinExistence type="predicted"/>
<dbReference type="GO" id="GO:0046872">
    <property type="term" value="F:metal ion binding"/>
    <property type="evidence" value="ECO:0007669"/>
    <property type="project" value="UniProtKB-KW"/>
</dbReference>
<evidence type="ECO:0000313" key="3">
    <source>
        <dbReference type="EMBL" id="CAB4043569.1"/>
    </source>
</evidence>
<sequence>MKGVLTRKQRVFNYRLSHARMTVENTFGKWKGRFIRFIKRVDMEVKNLVIIVLASCILHNICEVQNNNFLPQWEENVNLQELAVPTDDVVEEDGEDIREILTEFFMSG</sequence>
<keyword evidence="4" id="KW-1185">Reference proteome</keyword>
<dbReference type="Proteomes" id="UP001152795">
    <property type="component" value="Unassembled WGS sequence"/>
</dbReference>
<evidence type="ECO:0000256" key="1">
    <source>
        <dbReference type="ARBA" id="ARBA00001968"/>
    </source>
</evidence>
<reference evidence="3" key="1">
    <citation type="submission" date="2020-04" db="EMBL/GenBank/DDBJ databases">
        <authorList>
            <person name="Alioto T."/>
            <person name="Alioto T."/>
            <person name="Gomez Garrido J."/>
        </authorList>
    </citation>
    <scope>NUCLEOTIDE SEQUENCE</scope>
    <source>
        <strain evidence="3">A484AB</strain>
    </source>
</reference>
<name>A0A6S7LU44_PARCT</name>
<evidence type="ECO:0000313" key="4">
    <source>
        <dbReference type="Proteomes" id="UP001152795"/>
    </source>
</evidence>
<dbReference type="OrthoDB" id="1912480at2759"/>
<organism evidence="3 4">
    <name type="scientific">Paramuricea clavata</name>
    <name type="common">Red gorgonian</name>
    <name type="synonym">Violescent sea-whip</name>
    <dbReference type="NCBI Taxonomy" id="317549"/>
    <lineage>
        <taxon>Eukaryota</taxon>
        <taxon>Metazoa</taxon>
        <taxon>Cnidaria</taxon>
        <taxon>Anthozoa</taxon>
        <taxon>Octocorallia</taxon>
        <taxon>Malacalcyonacea</taxon>
        <taxon>Plexauridae</taxon>
        <taxon>Paramuricea</taxon>
    </lineage>
</organism>
<protein>
    <submittedName>
        <fullName evidence="3">Uncharacterized protein</fullName>
    </submittedName>
</protein>
<dbReference type="Pfam" id="PF13359">
    <property type="entry name" value="DDE_Tnp_4"/>
    <property type="match status" value="1"/>
</dbReference>
<dbReference type="AlphaFoldDB" id="A0A6S7LU44"/>
<comment type="cofactor">
    <cofactor evidence="1">
        <name>a divalent metal cation</name>
        <dbReference type="ChEBI" id="CHEBI:60240"/>
    </cofactor>
</comment>
<evidence type="ECO:0000256" key="2">
    <source>
        <dbReference type="ARBA" id="ARBA00022723"/>
    </source>
</evidence>
<comment type="caution">
    <text evidence="3">The sequence shown here is derived from an EMBL/GenBank/DDBJ whole genome shotgun (WGS) entry which is preliminary data.</text>
</comment>
<gene>
    <name evidence="3" type="ORF">PACLA_8A063649</name>
</gene>
<keyword evidence="2" id="KW-0479">Metal-binding</keyword>
<dbReference type="EMBL" id="CACRXK020032655">
    <property type="protein sequence ID" value="CAB4043569.1"/>
    <property type="molecule type" value="Genomic_DNA"/>
</dbReference>
<dbReference type="InterPro" id="IPR027806">
    <property type="entry name" value="HARBI1_dom"/>
</dbReference>